<name>A0ACA9SZZ9_9GLOM</name>
<evidence type="ECO:0000313" key="1">
    <source>
        <dbReference type="EMBL" id="CAG8852217.1"/>
    </source>
</evidence>
<feature type="non-terminal residue" evidence="1">
    <location>
        <position position="1"/>
    </location>
</feature>
<dbReference type="EMBL" id="CAJVQC010180697">
    <property type="protein sequence ID" value="CAG8852217.1"/>
    <property type="molecule type" value="Genomic_DNA"/>
</dbReference>
<organism evidence="1 2">
    <name type="scientific">Racocetra persica</name>
    <dbReference type="NCBI Taxonomy" id="160502"/>
    <lineage>
        <taxon>Eukaryota</taxon>
        <taxon>Fungi</taxon>
        <taxon>Fungi incertae sedis</taxon>
        <taxon>Mucoromycota</taxon>
        <taxon>Glomeromycotina</taxon>
        <taxon>Glomeromycetes</taxon>
        <taxon>Diversisporales</taxon>
        <taxon>Gigasporaceae</taxon>
        <taxon>Racocetra</taxon>
    </lineage>
</organism>
<keyword evidence="2" id="KW-1185">Reference proteome</keyword>
<accession>A0ACA9SZZ9</accession>
<reference evidence="1" key="1">
    <citation type="submission" date="2021-06" db="EMBL/GenBank/DDBJ databases">
        <authorList>
            <person name="Kallberg Y."/>
            <person name="Tangrot J."/>
            <person name="Rosling A."/>
        </authorList>
    </citation>
    <scope>NUCLEOTIDE SEQUENCE</scope>
    <source>
        <strain evidence="1">MA461A</strain>
    </source>
</reference>
<dbReference type="Proteomes" id="UP000789920">
    <property type="component" value="Unassembled WGS sequence"/>
</dbReference>
<gene>
    <name evidence="1" type="ORF">RPERSI_LOCUS36961</name>
</gene>
<feature type="non-terminal residue" evidence="1">
    <location>
        <position position="57"/>
    </location>
</feature>
<evidence type="ECO:0000313" key="2">
    <source>
        <dbReference type="Proteomes" id="UP000789920"/>
    </source>
</evidence>
<proteinExistence type="predicted"/>
<sequence>KFILISTKNANQSEIYLLVKTNTSLRLQPSFSKDKHTADKNGNIEYKPYALVHAIYT</sequence>
<protein>
    <submittedName>
        <fullName evidence="1">8609_t:CDS:1</fullName>
    </submittedName>
</protein>
<comment type="caution">
    <text evidence="1">The sequence shown here is derived from an EMBL/GenBank/DDBJ whole genome shotgun (WGS) entry which is preliminary data.</text>
</comment>